<accession>A0AAW6QYN7</accession>
<evidence type="ECO:0000313" key="1">
    <source>
        <dbReference type="EMBL" id="MDG5900783.1"/>
    </source>
</evidence>
<gene>
    <name evidence="1" type="ORF">E2650_12975</name>
</gene>
<proteinExistence type="predicted"/>
<dbReference type="AlphaFoldDB" id="A0AAW6QYN7"/>
<comment type="caution">
    <text evidence="1">The sequence shown here is derived from an EMBL/GenBank/DDBJ whole genome shotgun (WGS) entry which is preliminary data.</text>
</comment>
<name>A0AAW6QYN7_9GAMM</name>
<reference evidence="1" key="1">
    <citation type="journal article" date="2019" name="Int J Environ Res Public Health">
        <title>Characterization of Chromosome-Mediated BlaOXA-894 in Shewanella xiamenensis Isolated from Pig Wastewater.</title>
        <authorList>
            <person name="Zou H."/>
            <person name="Zhou Z."/>
            <person name="Xia H."/>
            <person name="Zhao Q."/>
            <person name="Li X."/>
        </authorList>
    </citation>
    <scope>NUCLEOTIDE SEQUENCE</scope>
    <source>
        <strain evidence="1">2015oxa</strain>
    </source>
</reference>
<dbReference type="RefSeq" id="WP_279255299.1">
    <property type="nucleotide sequence ID" value="NZ_SUNE01000008.1"/>
</dbReference>
<sequence length="193" mass="21790">MGIFNWVKRLLAIKATTHSQATDLQALFGGEATASLTLPRHQAYPLVTPTTQTELSAYQLHCLLNAQDKQRLDTLLCQAGFEQIVGSDAPFNGVLHNTHLQTTVFLQQYADFAGFCVLLITNDINLLQQLITFKAAPPAPWESFPDVDPDTLGSLQGNLEFWCDAFWRPYWLSLGATEREQYPANWREFSEFH</sequence>
<protein>
    <submittedName>
        <fullName evidence="1">Uncharacterized protein</fullName>
    </submittedName>
</protein>
<organism evidence="1">
    <name type="scientific">Shewanella xiamenensis</name>
    <dbReference type="NCBI Taxonomy" id="332186"/>
    <lineage>
        <taxon>Bacteria</taxon>
        <taxon>Pseudomonadati</taxon>
        <taxon>Pseudomonadota</taxon>
        <taxon>Gammaproteobacteria</taxon>
        <taxon>Alteromonadales</taxon>
        <taxon>Shewanellaceae</taxon>
        <taxon>Shewanella</taxon>
    </lineage>
</organism>
<dbReference type="EMBL" id="SUNE01000008">
    <property type="protein sequence ID" value="MDG5900783.1"/>
    <property type="molecule type" value="Genomic_DNA"/>
</dbReference>
<dbReference type="Proteomes" id="UP001152518">
    <property type="component" value="Unassembled WGS sequence"/>
</dbReference>
<reference evidence="1" key="2">
    <citation type="submission" date="2019-04" db="EMBL/GenBank/DDBJ databases">
        <authorList>
            <person name="Zou H."/>
        </authorList>
    </citation>
    <scope>NUCLEOTIDE SEQUENCE</scope>
    <source>
        <strain evidence="1">2015oxa</strain>
    </source>
</reference>